<dbReference type="InterPro" id="IPR003034">
    <property type="entry name" value="SAP_dom"/>
</dbReference>
<name>A0ABV2E8Q6_9STAP</name>
<dbReference type="PROSITE" id="PS50800">
    <property type="entry name" value="SAP"/>
    <property type="match status" value="1"/>
</dbReference>
<dbReference type="SUPFAM" id="SSF68906">
    <property type="entry name" value="SAP domain"/>
    <property type="match status" value="1"/>
</dbReference>
<sequence>MNLDAIDVLFMHYITGRTPDEVNKYDFWQLQYGRRPDDLLRRLMEAGVIYEDDSLPATLPKLRVFELKFILKRAGLKISGNKPELVKRILQHAGTIDFTDVPLKNVYVLSDSHADFYSATGFMNFFHFNGNFDLHEVYDFYLESGEPDPHRTAVSFLEGKAARHLHDANKYTAIKAYFLLSNYALEEMRDMEASIYHLNHFVMLIVLQTMEGGGGDGSEPHFYIDAYTRSRYRAYMEAEGIDAGDLVQYLTVSTGDLPYPEESRREAAALIASFIEAPDFY</sequence>
<organism evidence="2 3">
    <name type="scientific">Salinicoccus halitifaciens</name>
    <dbReference type="NCBI Taxonomy" id="1073415"/>
    <lineage>
        <taxon>Bacteria</taxon>
        <taxon>Bacillati</taxon>
        <taxon>Bacillota</taxon>
        <taxon>Bacilli</taxon>
        <taxon>Bacillales</taxon>
        <taxon>Staphylococcaceae</taxon>
        <taxon>Salinicoccus</taxon>
    </lineage>
</organism>
<dbReference type="Pfam" id="PF02037">
    <property type="entry name" value="SAP"/>
    <property type="match status" value="1"/>
</dbReference>
<keyword evidence="3" id="KW-1185">Reference proteome</keyword>
<dbReference type="EMBL" id="JBDZDV010000002">
    <property type="protein sequence ID" value="MET3110798.1"/>
    <property type="molecule type" value="Genomic_DNA"/>
</dbReference>
<reference evidence="2 3" key="1">
    <citation type="submission" date="2024-05" db="EMBL/GenBank/DDBJ databases">
        <title>Genomic Encyclopedia of Type Strains, Phase IV (KMG-IV): sequencing the most valuable type-strain genomes for metagenomic binning, comparative biology and taxonomic classification.</title>
        <authorList>
            <person name="Goeker M."/>
        </authorList>
    </citation>
    <scope>NUCLEOTIDE SEQUENCE [LARGE SCALE GENOMIC DNA]</scope>
    <source>
        <strain evidence="2 3">DSM 25286</strain>
    </source>
</reference>
<dbReference type="InterPro" id="IPR036361">
    <property type="entry name" value="SAP_dom_sf"/>
</dbReference>
<dbReference type="Proteomes" id="UP001549019">
    <property type="component" value="Unassembled WGS sequence"/>
</dbReference>
<dbReference type="RefSeq" id="WP_230821669.1">
    <property type="nucleotide sequence ID" value="NZ_JAJNCU010000003.1"/>
</dbReference>
<proteinExistence type="predicted"/>
<dbReference type="SMART" id="SM00513">
    <property type="entry name" value="SAP"/>
    <property type="match status" value="1"/>
</dbReference>
<gene>
    <name evidence="2" type="ORF">ABHD89_001200</name>
</gene>
<protein>
    <recommendedName>
        <fullName evidence="1">SAP domain-containing protein</fullName>
    </recommendedName>
</protein>
<evidence type="ECO:0000259" key="1">
    <source>
        <dbReference type="PROSITE" id="PS50800"/>
    </source>
</evidence>
<evidence type="ECO:0000313" key="2">
    <source>
        <dbReference type="EMBL" id="MET3110798.1"/>
    </source>
</evidence>
<feature type="domain" description="SAP" evidence="1">
    <location>
        <begin position="59"/>
        <end position="93"/>
    </location>
</feature>
<evidence type="ECO:0000313" key="3">
    <source>
        <dbReference type="Proteomes" id="UP001549019"/>
    </source>
</evidence>
<comment type="caution">
    <text evidence="2">The sequence shown here is derived from an EMBL/GenBank/DDBJ whole genome shotgun (WGS) entry which is preliminary data.</text>
</comment>
<accession>A0ABV2E8Q6</accession>
<dbReference type="Gene3D" id="1.10.720.30">
    <property type="entry name" value="SAP domain"/>
    <property type="match status" value="1"/>
</dbReference>